<dbReference type="AlphaFoldDB" id="A0A5B7IW06"/>
<feature type="transmembrane region" description="Helical" evidence="1">
    <location>
        <begin position="75"/>
        <end position="96"/>
    </location>
</feature>
<gene>
    <name evidence="2" type="ORF">E2C01_082994</name>
</gene>
<proteinExistence type="predicted"/>
<protein>
    <submittedName>
        <fullName evidence="2">Uncharacterized protein</fullName>
    </submittedName>
</protein>
<keyword evidence="1" id="KW-1133">Transmembrane helix</keyword>
<dbReference type="Proteomes" id="UP000324222">
    <property type="component" value="Unassembled WGS sequence"/>
</dbReference>
<organism evidence="2 3">
    <name type="scientific">Portunus trituberculatus</name>
    <name type="common">Swimming crab</name>
    <name type="synonym">Neptunus trituberculatus</name>
    <dbReference type="NCBI Taxonomy" id="210409"/>
    <lineage>
        <taxon>Eukaryota</taxon>
        <taxon>Metazoa</taxon>
        <taxon>Ecdysozoa</taxon>
        <taxon>Arthropoda</taxon>
        <taxon>Crustacea</taxon>
        <taxon>Multicrustacea</taxon>
        <taxon>Malacostraca</taxon>
        <taxon>Eumalacostraca</taxon>
        <taxon>Eucarida</taxon>
        <taxon>Decapoda</taxon>
        <taxon>Pleocyemata</taxon>
        <taxon>Brachyura</taxon>
        <taxon>Eubrachyura</taxon>
        <taxon>Portunoidea</taxon>
        <taxon>Portunidae</taxon>
        <taxon>Portuninae</taxon>
        <taxon>Portunus</taxon>
    </lineage>
</organism>
<sequence length="149" mass="17058">MLFILGRIYGGQRINGQSLYYFNPPHEFLKLHKNQIVSRINLETRHSTEGVKQVCTEEISDRCGRRGRIKTRSEIVLALWTLTLFLVKIQTPGHGFPFGVFYRREEKSMLLFVVLLFQAAVVQWNHACFGVRGISKRTGSNPVHGPSVD</sequence>
<accession>A0A5B7IW06</accession>
<evidence type="ECO:0000313" key="3">
    <source>
        <dbReference type="Proteomes" id="UP000324222"/>
    </source>
</evidence>
<keyword evidence="3" id="KW-1185">Reference proteome</keyword>
<reference evidence="2 3" key="1">
    <citation type="submission" date="2019-05" db="EMBL/GenBank/DDBJ databases">
        <title>Another draft genome of Portunus trituberculatus and its Hox gene families provides insights of decapod evolution.</title>
        <authorList>
            <person name="Jeong J.-H."/>
            <person name="Song I."/>
            <person name="Kim S."/>
            <person name="Choi T."/>
            <person name="Kim D."/>
            <person name="Ryu S."/>
            <person name="Kim W."/>
        </authorList>
    </citation>
    <scope>NUCLEOTIDE SEQUENCE [LARGE SCALE GENOMIC DNA]</scope>
    <source>
        <tissue evidence="2">Muscle</tissue>
    </source>
</reference>
<dbReference type="EMBL" id="VSRR010076640">
    <property type="protein sequence ID" value="MPC88102.1"/>
    <property type="molecule type" value="Genomic_DNA"/>
</dbReference>
<evidence type="ECO:0000256" key="1">
    <source>
        <dbReference type="SAM" id="Phobius"/>
    </source>
</evidence>
<name>A0A5B7IW06_PORTR</name>
<keyword evidence="1" id="KW-0472">Membrane</keyword>
<keyword evidence="1" id="KW-0812">Transmembrane</keyword>
<comment type="caution">
    <text evidence="2">The sequence shown here is derived from an EMBL/GenBank/DDBJ whole genome shotgun (WGS) entry which is preliminary data.</text>
</comment>
<feature type="transmembrane region" description="Helical" evidence="1">
    <location>
        <begin position="108"/>
        <end position="127"/>
    </location>
</feature>
<evidence type="ECO:0000313" key="2">
    <source>
        <dbReference type="EMBL" id="MPC88102.1"/>
    </source>
</evidence>